<proteinExistence type="predicted"/>
<gene>
    <name evidence="2" type="ORF">F8163_22355</name>
</gene>
<feature type="signal peptide" evidence="1">
    <location>
        <begin position="1"/>
        <end position="20"/>
    </location>
</feature>
<dbReference type="RefSeq" id="WP_151627523.1">
    <property type="nucleotide sequence ID" value="NZ_WBPG01000026.1"/>
</dbReference>
<sequence length="129" mass="14963">MKKFLAIITLCLLFSSFTIGCERASLNRIGKDVYYVQIEGEGDTEKVEGRNLRNYTLPAYDEGGVKKQITFRSTKKENDHKLNENAFLRLYVDQDDDNKKEISSIEVKSYEEIQKSDLPTKVQEKFNIK</sequence>
<dbReference type="Proteomes" id="UP000470409">
    <property type="component" value="Unassembled WGS sequence"/>
</dbReference>
<comment type="caution">
    <text evidence="2">The sequence shown here is derived from an EMBL/GenBank/DDBJ whole genome shotgun (WGS) entry which is preliminary data.</text>
</comment>
<dbReference type="PROSITE" id="PS51257">
    <property type="entry name" value="PROKAR_LIPOPROTEIN"/>
    <property type="match status" value="1"/>
</dbReference>
<dbReference type="AlphaFoldDB" id="A0A7V7S5G5"/>
<dbReference type="PANTHER" id="PTHR36433:SF2">
    <property type="entry name" value="YXEA FAMILY PROTEIN"/>
    <property type="match status" value="1"/>
</dbReference>
<reference evidence="2 3" key="1">
    <citation type="submission" date="2019-10" db="EMBL/GenBank/DDBJ databases">
        <title>Bacillus from the desert of Cuatro Cinegas, Coahuila.</title>
        <authorList>
            <person name="Olmedo-Alvarez G."/>
            <person name="Saldana S."/>
            <person name="Barcelo D."/>
        </authorList>
    </citation>
    <scope>NUCLEOTIDE SEQUENCE [LARGE SCALE GENOMIC DNA]</scope>
    <source>
        <strain evidence="2 3">CH155b_5T</strain>
    </source>
</reference>
<evidence type="ECO:0000256" key="1">
    <source>
        <dbReference type="SAM" id="SignalP"/>
    </source>
</evidence>
<dbReference type="PANTHER" id="PTHR36433">
    <property type="entry name" value="HYPOTHETICAL CYTOSOLIC PROTEIN"/>
    <property type="match status" value="1"/>
</dbReference>
<protein>
    <submittedName>
        <fullName evidence="2">YxeA family protein</fullName>
    </submittedName>
</protein>
<dbReference type="NCBIfam" id="TIGR01655">
    <property type="entry name" value="yxeA_fam"/>
    <property type="match status" value="1"/>
</dbReference>
<feature type="chain" id="PRO_5039061621" evidence="1">
    <location>
        <begin position="21"/>
        <end position="129"/>
    </location>
</feature>
<name>A0A7V7S5G5_9BACI</name>
<dbReference type="InterPro" id="IPR006542">
    <property type="entry name" value="DUF1093"/>
</dbReference>
<evidence type="ECO:0000313" key="2">
    <source>
        <dbReference type="EMBL" id="KAB2441497.1"/>
    </source>
</evidence>
<accession>A0A7V7S5G5</accession>
<dbReference type="InterPro" id="IPR036166">
    <property type="entry name" value="YxeA-like_sf"/>
</dbReference>
<dbReference type="SUPFAM" id="SSF159121">
    <property type="entry name" value="BC4932-like"/>
    <property type="match status" value="1"/>
</dbReference>
<dbReference type="Gene3D" id="2.40.50.480">
    <property type="match status" value="1"/>
</dbReference>
<dbReference type="Pfam" id="PF06486">
    <property type="entry name" value="DUF1093"/>
    <property type="match status" value="1"/>
</dbReference>
<organism evidence="2 3">
    <name type="scientific">Bacillus luti</name>
    <dbReference type="NCBI Taxonomy" id="2026191"/>
    <lineage>
        <taxon>Bacteria</taxon>
        <taxon>Bacillati</taxon>
        <taxon>Bacillota</taxon>
        <taxon>Bacilli</taxon>
        <taxon>Bacillales</taxon>
        <taxon>Bacillaceae</taxon>
        <taxon>Bacillus</taxon>
        <taxon>Bacillus cereus group</taxon>
    </lineage>
</organism>
<evidence type="ECO:0000313" key="3">
    <source>
        <dbReference type="Proteomes" id="UP000470409"/>
    </source>
</evidence>
<keyword evidence="1" id="KW-0732">Signal</keyword>
<dbReference type="EMBL" id="WBPG01000026">
    <property type="protein sequence ID" value="KAB2441497.1"/>
    <property type="molecule type" value="Genomic_DNA"/>
</dbReference>